<dbReference type="EMBL" id="JAHUTI010029595">
    <property type="protein sequence ID" value="MED6241138.1"/>
    <property type="molecule type" value="Genomic_DNA"/>
</dbReference>
<organism evidence="1 2">
    <name type="scientific">Ataeniobius toweri</name>
    <dbReference type="NCBI Taxonomy" id="208326"/>
    <lineage>
        <taxon>Eukaryota</taxon>
        <taxon>Metazoa</taxon>
        <taxon>Chordata</taxon>
        <taxon>Craniata</taxon>
        <taxon>Vertebrata</taxon>
        <taxon>Euteleostomi</taxon>
        <taxon>Actinopterygii</taxon>
        <taxon>Neopterygii</taxon>
        <taxon>Teleostei</taxon>
        <taxon>Neoteleostei</taxon>
        <taxon>Acanthomorphata</taxon>
        <taxon>Ovalentaria</taxon>
        <taxon>Atherinomorphae</taxon>
        <taxon>Cyprinodontiformes</taxon>
        <taxon>Goodeidae</taxon>
        <taxon>Ataeniobius</taxon>
    </lineage>
</organism>
<evidence type="ECO:0000313" key="1">
    <source>
        <dbReference type="EMBL" id="MED6241138.1"/>
    </source>
</evidence>
<protein>
    <submittedName>
        <fullName evidence="1">Uncharacterized protein</fullName>
    </submittedName>
</protein>
<name>A0ABU7AUD0_9TELE</name>
<evidence type="ECO:0000313" key="2">
    <source>
        <dbReference type="Proteomes" id="UP001345963"/>
    </source>
</evidence>
<gene>
    <name evidence="1" type="ORF">ATANTOWER_031884</name>
</gene>
<reference evidence="1 2" key="1">
    <citation type="submission" date="2021-07" db="EMBL/GenBank/DDBJ databases">
        <authorList>
            <person name="Palmer J.M."/>
        </authorList>
    </citation>
    <scope>NUCLEOTIDE SEQUENCE [LARGE SCALE GENOMIC DNA]</scope>
    <source>
        <strain evidence="1 2">AT_MEX2019</strain>
        <tissue evidence="1">Muscle</tissue>
    </source>
</reference>
<sequence>MNFVNESFFSHFVFEIIQKRKVAVIDDDLNISMHTSLKCCYVCHLNPLCPNPEGQHMTKKMLQFYLIQTRSTVIVVFCHLVDELKVYSTTSDEVSNTEETTYTI</sequence>
<comment type="caution">
    <text evidence="1">The sequence shown here is derived from an EMBL/GenBank/DDBJ whole genome shotgun (WGS) entry which is preliminary data.</text>
</comment>
<keyword evidence="2" id="KW-1185">Reference proteome</keyword>
<dbReference type="Proteomes" id="UP001345963">
    <property type="component" value="Unassembled WGS sequence"/>
</dbReference>
<proteinExistence type="predicted"/>
<accession>A0ABU7AUD0</accession>